<dbReference type="EMBL" id="ML178842">
    <property type="protein sequence ID" value="TFK98060.1"/>
    <property type="molecule type" value="Genomic_DNA"/>
</dbReference>
<keyword evidence="2" id="KW-1185">Reference proteome</keyword>
<dbReference type="Proteomes" id="UP000305067">
    <property type="component" value="Unassembled WGS sequence"/>
</dbReference>
<dbReference type="AlphaFoldDB" id="A0A5C3QC99"/>
<proteinExistence type="predicted"/>
<evidence type="ECO:0000313" key="1">
    <source>
        <dbReference type="EMBL" id="TFK98060.1"/>
    </source>
</evidence>
<protein>
    <submittedName>
        <fullName evidence="1">Uncharacterized protein</fullName>
    </submittedName>
</protein>
<sequence length="178" mass="20035">MMIATGPDCPVHGAHTSTVVQVVPDDPIFSFCEEVDLKVGEQSSRVIYALFELDRNSGAPQKRDSASTRKDPYTARIDLTKRHPKQLVVMASTELREAEISWINGSPIAVMETLITCMIGRWRKKRWPDLDTKLIRSAQHIGSQLTDSKKRADLIGCCVVKLEILDTNRVYLDARILQ</sequence>
<name>A0A5C3QC99_9AGAR</name>
<accession>A0A5C3QC99</accession>
<organism evidence="1 2">
    <name type="scientific">Pterulicium gracile</name>
    <dbReference type="NCBI Taxonomy" id="1884261"/>
    <lineage>
        <taxon>Eukaryota</taxon>
        <taxon>Fungi</taxon>
        <taxon>Dikarya</taxon>
        <taxon>Basidiomycota</taxon>
        <taxon>Agaricomycotina</taxon>
        <taxon>Agaricomycetes</taxon>
        <taxon>Agaricomycetidae</taxon>
        <taxon>Agaricales</taxon>
        <taxon>Pleurotineae</taxon>
        <taxon>Pterulaceae</taxon>
        <taxon>Pterulicium</taxon>
    </lineage>
</organism>
<evidence type="ECO:0000313" key="2">
    <source>
        <dbReference type="Proteomes" id="UP000305067"/>
    </source>
</evidence>
<reference evidence="1 2" key="1">
    <citation type="journal article" date="2019" name="Nat. Ecol. Evol.">
        <title>Megaphylogeny resolves global patterns of mushroom evolution.</title>
        <authorList>
            <person name="Varga T."/>
            <person name="Krizsan K."/>
            <person name="Foldi C."/>
            <person name="Dima B."/>
            <person name="Sanchez-Garcia M."/>
            <person name="Sanchez-Ramirez S."/>
            <person name="Szollosi G.J."/>
            <person name="Szarkandi J.G."/>
            <person name="Papp V."/>
            <person name="Albert L."/>
            <person name="Andreopoulos W."/>
            <person name="Angelini C."/>
            <person name="Antonin V."/>
            <person name="Barry K.W."/>
            <person name="Bougher N.L."/>
            <person name="Buchanan P."/>
            <person name="Buyck B."/>
            <person name="Bense V."/>
            <person name="Catcheside P."/>
            <person name="Chovatia M."/>
            <person name="Cooper J."/>
            <person name="Damon W."/>
            <person name="Desjardin D."/>
            <person name="Finy P."/>
            <person name="Geml J."/>
            <person name="Haridas S."/>
            <person name="Hughes K."/>
            <person name="Justo A."/>
            <person name="Karasinski D."/>
            <person name="Kautmanova I."/>
            <person name="Kiss B."/>
            <person name="Kocsube S."/>
            <person name="Kotiranta H."/>
            <person name="LaButti K.M."/>
            <person name="Lechner B.E."/>
            <person name="Liimatainen K."/>
            <person name="Lipzen A."/>
            <person name="Lukacs Z."/>
            <person name="Mihaltcheva S."/>
            <person name="Morgado L.N."/>
            <person name="Niskanen T."/>
            <person name="Noordeloos M.E."/>
            <person name="Ohm R.A."/>
            <person name="Ortiz-Santana B."/>
            <person name="Ovrebo C."/>
            <person name="Racz N."/>
            <person name="Riley R."/>
            <person name="Savchenko A."/>
            <person name="Shiryaev A."/>
            <person name="Soop K."/>
            <person name="Spirin V."/>
            <person name="Szebenyi C."/>
            <person name="Tomsovsky M."/>
            <person name="Tulloss R.E."/>
            <person name="Uehling J."/>
            <person name="Grigoriev I.V."/>
            <person name="Vagvolgyi C."/>
            <person name="Papp T."/>
            <person name="Martin F.M."/>
            <person name="Miettinen O."/>
            <person name="Hibbett D.S."/>
            <person name="Nagy L.G."/>
        </authorList>
    </citation>
    <scope>NUCLEOTIDE SEQUENCE [LARGE SCALE GENOMIC DNA]</scope>
    <source>
        <strain evidence="1 2">CBS 309.79</strain>
    </source>
</reference>
<gene>
    <name evidence="1" type="ORF">BDV98DRAFT_585166</name>
</gene>